<dbReference type="EMBL" id="AOIQ01000009">
    <property type="protein sequence ID" value="ELZ12193.1"/>
    <property type="molecule type" value="Genomic_DNA"/>
</dbReference>
<dbReference type="Gene3D" id="3.40.980.10">
    <property type="entry name" value="MoaB/Mog-like domain"/>
    <property type="match status" value="1"/>
</dbReference>
<name>M0BPF6_9EURY</name>
<dbReference type="Pfam" id="PF00994">
    <property type="entry name" value="MoCF_biosynth"/>
    <property type="match status" value="1"/>
</dbReference>
<keyword evidence="4" id="KW-1185">Reference proteome</keyword>
<sequence>MDGDEAGPGTDGSVSESDGTASGADGAGPGTDGNEPGTDGQSRVADAEAVLGVAVVSIGVGLTGEEATEESDGETDSEQNTETDEDVNEVTEKDVNEVTDEAPTEATDVLAALAASIDGIEHEIAIRERVAGDFDTVQATVSRLADRDDVDVVLTAGGIGIEPDDATVGAVGQLLDAELSAFETLFTTRVAERVGTDVLSVRPLAGVIAGVPVFCLPADVDTATFAMSELVAPQLPRVVSLASPPAAGSDDDAEHT</sequence>
<feature type="domain" description="MoaB/Mog" evidence="2">
    <location>
        <begin position="54"/>
        <end position="238"/>
    </location>
</feature>
<dbReference type="SMART" id="SM00852">
    <property type="entry name" value="MoCF_biosynth"/>
    <property type="match status" value="1"/>
</dbReference>
<dbReference type="PANTHER" id="PTHR43232">
    <property type="entry name" value="MOLYBDENUM COFACTOR BIOSYNTHESIS PROTEIN B"/>
    <property type="match status" value="1"/>
</dbReference>
<feature type="region of interest" description="Disordered" evidence="1">
    <location>
        <begin position="1"/>
        <end position="46"/>
    </location>
</feature>
<dbReference type="GO" id="GO:0005829">
    <property type="term" value="C:cytosol"/>
    <property type="evidence" value="ECO:0007669"/>
    <property type="project" value="TreeGrafter"/>
</dbReference>
<protein>
    <submittedName>
        <fullName evidence="3">Molybdenum cofactor synthesis protein</fullName>
    </submittedName>
</protein>
<dbReference type="STRING" id="1227490.C479_05278"/>
<dbReference type="Proteomes" id="UP000011560">
    <property type="component" value="Unassembled WGS sequence"/>
</dbReference>
<dbReference type="PATRIC" id="fig|1227490.4.peg.1065"/>
<dbReference type="OrthoDB" id="205337at2157"/>
<evidence type="ECO:0000259" key="2">
    <source>
        <dbReference type="SMART" id="SM00852"/>
    </source>
</evidence>
<proteinExistence type="predicted"/>
<feature type="region of interest" description="Disordered" evidence="1">
    <location>
        <begin position="61"/>
        <end position="102"/>
    </location>
</feature>
<accession>M0BPF6</accession>
<comment type="caution">
    <text evidence="3">The sequence shown here is derived from an EMBL/GenBank/DDBJ whole genome shotgun (WGS) entry which is preliminary data.</text>
</comment>
<dbReference type="RefSeq" id="WP_007698910.1">
    <property type="nucleotide sequence ID" value="NZ_AOIQ01000009.1"/>
</dbReference>
<dbReference type="InterPro" id="IPR012245">
    <property type="entry name" value="MoaB"/>
</dbReference>
<dbReference type="InterPro" id="IPR036425">
    <property type="entry name" value="MoaB/Mog-like_dom_sf"/>
</dbReference>
<evidence type="ECO:0000256" key="1">
    <source>
        <dbReference type="SAM" id="MobiDB-lite"/>
    </source>
</evidence>
<dbReference type="GO" id="GO:0006777">
    <property type="term" value="P:Mo-molybdopterin cofactor biosynthetic process"/>
    <property type="evidence" value="ECO:0007669"/>
    <property type="project" value="InterPro"/>
</dbReference>
<evidence type="ECO:0000313" key="4">
    <source>
        <dbReference type="Proteomes" id="UP000011560"/>
    </source>
</evidence>
<reference evidence="3 4" key="1">
    <citation type="journal article" date="2014" name="PLoS Genet.">
        <title>Phylogenetically driven sequencing of extremely halophilic archaea reveals strategies for static and dynamic osmo-response.</title>
        <authorList>
            <person name="Becker E.A."/>
            <person name="Seitzer P.M."/>
            <person name="Tritt A."/>
            <person name="Larsen D."/>
            <person name="Krusor M."/>
            <person name="Yao A.I."/>
            <person name="Wu D."/>
            <person name="Madern D."/>
            <person name="Eisen J.A."/>
            <person name="Darling A.E."/>
            <person name="Facciotti M.T."/>
        </authorList>
    </citation>
    <scope>NUCLEOTIDE SEQUENCE [LARGE SCALE GENOMIC DNA]</scope>
    <source>
        <strain evidence="3 4">JCM 14624</strain>
    </source>
</reference>
<organism evidence="3 4">
    <name type="scientific">Halovivax asiaticus JCM 14624</name>
    <dbReference type="NCBI Taxonomy" id="1227490"/>
    <lineage>
        <taxon>Archaea</taxon>
        <taxon>Methanobacteriati</taxon>
        <taxon>Methanobacteriota</taxon>
        <taxon>Stenosarchaea group</taxon>
        <taxon>Halobacteria</taxon>
        <taxon>Halobacteriales</taxon>
        <taxon>Natrialbaceae</taxon>
        <taxon>Halovivax</taxon>
    </lineage>
</organism>
<dbReference type="PANTHER" id="PTHR43232:SF2">
    <property type="entry name" value="MOLYBDENUM COFACTOR BIOSYNTHESIS PROTEIN B"/>
    <property type="match status" value="1"/>
</dbReference>
<feature type="compositionally biased region" description="Acidic residues" evidence="1">
    <location>
        <begin position="66"/>
        <end position="89"/>
    </location>
</feature>
<dbReference type="InterPro" id="IPR001453">
    <property type="entry name" value="MoaB/Mog_dom"/>
</dbReference>
<dbReference type="AlphaFoldDB" id="M0BPF6"/>
<gene>
    <name evidence="3" type="ORF">C479_05278</name>
</gene>
<dbReference type="SUPFAM" id="SSF53218">
    <property type="entry name" value="Molybdenum cofactor biosynthesis proteins"/>
    <property type="match status" value="1"/>
</dbReference>
<evidence type="ECO:0000313" key="3">
    <source>
        <dbReference type="EMBL" id="ELZ12193.1"/>
    </source>
</evidence>